<feature type="compositionally biased region" description="Acidic residues" evidence="1">
    <location>
        <begin position="99"/>
        <end position="109"/>
    </location>
</feature>
<evidence type="ECO:0000256" key="1">
    <source>
        <dbReference type="SAM" id="MobiDB-lite"/>
    </source>
</evidence>
<dbReference type="GeneID" id="81353168"/>
<dbReference type="AlphaFoldDB" id="A0A9W9G2Y9"/>
<dbReference type="EMBL" id="JAPQKI010000002">
    <property type="protein sequence ID" value="KAJ5111160.1"/>
    <property type="molecule type" value="Genomic_DNA"/>
</dbReference>
<evidence type="ECO:0000313" key="2">
    <source>
        <dbReference type="EMBL" id="KAJ5111160.1"/>
    </source>
</evidence>
<accession>A0A9W9G2Y9</accession>
<gene>
    <name evidence="2" type="ORF">N7532_001695</name>
</gene>
<protein>
    <submittedName>
        <fullName evidence="2">Uncharacterized protein</fullName>
    </submittedName>
</protein>
<evidence type="ECO:0000313" key="3">
    <source>
        <dbReference type="Proteomes" id="UP001149074"/>
    </source>
</evidence>
<sequence>MRVPHAHLAQTPSPFRLSRRQPSTRRSAGPQFANSPRFLLSQSTSAEKKNDVDIDECDDAPPSIARAAPQSRGAVPPPRRQREVIEDSDDGVPLGGDETREETDEVIDDAIDRTPPGALDTPGVFDDDFDVLFSPGRREGQKRRRLETVGQPSRNPQRNNLPSSSPESQRIPGAFDSPAPHPTPSAAARQTNTQSTPAVRNLMGPGVSTPATTKTPFRSKPRFMLSTKKPPSTQPTFRGNTPLASQAPSPPERRRPAFVLPRSPSPSAVAEDIPAPFSPSSRALRRRGRPRAGVEDYAPGGMAAEVRSWILEMGSRREGVPTVQPNPDDMTRYLRVVRVVQANQAVLSSSGPLAFIRAEIVNASSREEDGLDIMNVMTMGLPRSKPASRQIVSRPGSVRTVAVEEGDLIGIHRGLAWDVELHVFQGLVATEGLQRPLSENNGCINPQERWLVAMEWDIVSR</sequence>
<dbReference type="OrthoDB" id="5389296at2759"/>
<dbReference type="RefSeq" id="XP_056479230.1">
    <property type="nucleotide sequence ID" value="XM_056614189.1"/>
</dbReference>
<dbReference type="Proteomes" id="UP001149074">
    <property type="component" value="Unassembled WGS sequence"/>
</dbReference>
<organism evidence="2 3">
    <name type="scientific">Penicillium argentinense</name>
    <dbReference type="NCBI Taxonomy" id="1131581"/>
    <lineage>
        <taxon>Eukaryota</taxon>
        <taxon>Fungi</taxon>
        <taxon>Dikarya</taxon>
        <taxon>Ascomycota</taxon>
        <taxon>Pezizomycotina</taxon>
        <taxon>Eurotiomycetes</taxon>
        <taxon>Eurotiomycetidae</taxon>
        <taxon>Eurotiales</taxon>
        <taxon>Aspergillaceae</taxon>
        <taxon>Penicillium</taxon>
    </lineage>
</organism>
<name>A0A9W9G2Y9_9EURO</name>
<keyword evidence="3" id="KW-1185">Reference proteome</keyword>
<comment type="caution">
    <text evidence="2">The sequence shown here is derived from an EMBL/GenBank/DDBJ whole genome shotgun (WGS) entry which is preliminary data.</text>
</comment>
<feature type="compositionally biased region" description="Polar residues" evidence="1">
    <location>
        <begin position="150"/>
        <end position="168"/>
    </location>
</feature>
<feature type="compositionally biased region" description="Polar residues" evidence="1">
    <location>
        <begin position="189"/>
        <end position="198"/>
    </location>
</feature>
<reference evidence="2" key="1">
    <citation type="submission" date="2022-11" db="EMBL/GenBank/DDBJ databases">
        <authorList>
            <person name="Petersen C."/>
        </authorList>
    </citation>
    <scope>NUCLEOTIDE SEQUENCE</scope>
    <source>
        <strain evidence="2">IBT 30761</strain>
    </source>
</reference>
<reference evidence="2" key="2">
    <citation type="journal article" date="2023" name="IMA Fungus">
        <title>Comparative genomic study of the Penicillium genus elucidates a diverse pangenome and 15 lateral gene transfer events.</title>
        <authorList>
            <person name="Petersen C."/>
            <person name="Sorensen T."/>
            <person name="Nielsen M.R."/>
            <person name="Sondergaard T.E."/>
            <person name="Sorensen J.L."/>
            <person name="Fitzpatrick D.A."/>
            <person name="Frisvad J.C."/>
            <person name="Nielsen K.L."/>
        </authorList>
    </citation>
    <scope>NUCLEOTIDE SEQUENCE</scope>
    <source>
        <strain evidence="2">IBT 30761</strain>
    </source>
</reference>
<proteinExistence type="predicted"/>
<feature type="region of interest" description="Disordered" evidence="1">
    <location>
        <begin position="1"/>
        <end position="296"/>
    </location>
</feature>
<feature type="compositionally biased region" description="Polar residues" evidence="1">
    <location>
        <begin position="229"/>
        <end position="247"/>
    </location>
</feature>